<gene>
    <name evidence="2" type="ORF">C8Q71DRAFT_706821</name>
</gene>
<comment type="caution">
    <text evidence="2">The sequence shown here is derived from an EMBL/GenBank/DDBJ whole genome shotgun (WGS) entry which is preliminary data.</text>
</comment>
<evidence type="ECO:0000313" key="3">
    <source>
        <dbReference type="Proteomes" id="UP000814176"/>
    </source>
</evidence>
<evidence type="ECO:0000256" key="1">
    <source>
        <dbReference type="SAM" id="MobiDB-lite"/>
    </source>
</evidence>
<reference evidence="2 3" key="1">
    <citation type="journal article" date="2021" name="Environ. Microbiol.">
        <title>Gene family expansions and transcriptome signatures uncover fungal adaptations to wood decay.</title>
        <authorList>
            <person name="Hage H."/>
            <person name="Miyauchi S."/>
            <person name="Viragh M."/>
            <person name="Drula E."/>
            <person name="Min B."/>
            <person name="Chaduli D."/>
            <person name="Navarro D."/>
            <person name="Favel A."/>
            <person name="Norest M."/>
            <person name="Lesage-Meessen L."/>
            <person name="Balint B."/>
            <person name="Merenyi Z."/>
            <person name="de Eugenio L."/>
            <person name="Morin E."/>
            <person name="Martinez A.T."/>
            <person name="Baldrian P."/>
            <person name="Stursova M."/>
            <person name="Martinez M.J."/>
            <person name="Novotny C."/>
            <person name="Magnuson J.K."/>
            <person name="Spatafora J.W."/>
            <person name="Maurice S."/>
            <person name="Pangilinan J."/>
            <person name="Andreopoulos W."/>
            <person name="LaButti K."/>
            <person name="Hundley H."/>
            <person name="Na H."/>
            <person name="Kuo A."/>
            <person name="Barry K."/>
            <person name="Lipzen A."/>
            <person name="Henrissat B."/>
            <person name="Riley R."/>
            <person name="Ahrendt S."/>
            <person name="Nagy L.G."/>
            <person name="Grigoriev I.V."/>
            <person name="Martin F."/>
            <person name="Rosso M.N."/>
        </authorList>
    </citation>
    <scope>NUCLEOTIDE SEQUENCE [LARGE SCALE GENOMIC DNA]</scope>
    <source>
        <strain evidence="2 3">CIRM-BRFM 1785</strain>
    </source>
</reference>
<dbReference type="Proteomes" id="UP000814176">
    <property type="component" value="Unassembled WGS sequence"/>
</dbReference>
<evidence type="ECO:0000313" key="2">
    <source>
        <dbReference type="EMBL" id="KAH9837315.1"/>
    </source>
</evidence>
<feature type="compositionally biased region" description="Polar residues" evidence="1">
    <location>
        <begin position="105"/>
        <end position="114"/>
    </location>
</feature>
<protein>
    <submittedName>
        <fullName evidence="2">Uncharacterized protein</fullName>
    </submittedName>
</protein>
<sequence>MERRGRSRDVSPIALARKANEDAVRARTAALTQSPSNPHYLSPHDASLPPKPRKRATPPDNMATPAHPVASSSRLPPTSSSRPPPAPSSSLYPPLADPADSPPSRTNSSSTVASVSPEPTPLGPLTPPDYIDPFYKHYYHSPSATVDYFDRPPSPPRSLKDQMQVAYALDDMHLAKVLYLRLQGVEVTGDDDPRIAAVKDEDFSTSFVPCGKLELDENVARRCREEERRERERRKRAQREARLRACERIWEVNAAWLREESAKVARRKEEQASWRKRLSREAREREREREREARERELETLRHTRQVRFSALTQRPLLDYSTLSHERSSQRPSPSRSLEEDPLQYSLMPCNISHHSPPTPHSVSPPDHNSLTLQRLQHEFALSLSRTVRFAEVVASMHGPLFPKDDAPTHRSQARMSRSQRELFDSLFDSDDREDERALAKGKAREGPRAKRASMQAEAIGRGCVACSLGTRSSSSVPGTGSAISSSASTITRSNSWFSFGSRSSVSTALTTPSSSLLSFKSPSQSLSPILPSSVLHTEPESIRHCCHRALERVPTSDDPLRPAASASANHQREAGDATPSRGRARTRGSGRLASIPELQLVEDGLVKRVGRSVSTLMDMAAQFQRAYVKATLFSVGTDFSRSRSDSRGSSGSRSPPRSPWRTRRASAPPLITTRPGKLRPEGYRALVFDVTVLLGAAADDELSGAPHPTRTLIPLALRLPGAEGSPCHGRVFPAPAQPPRSPFRAASPQPGTPSHPRLRPVANPVLLRLQALQNICAVRALTWEGRPHEGRMCAGKEKLVGIAWEGIGRSSLGWEVTAVVC</sequence>
<keyword evidence="3" id="KW-1185">Reference proteome</keyword>
<dbReference type="EMBL" id="JADCUA010000009">
    <property type="protein sequence ID" value="KAH9837315.1"/>
    <property type="molecule type" value="Genomic_DNA"/>
</dbReference>
<feature type="compositionally biased region" description="Pro residues" evidence="1">
    <location>
        <begin position="118"/>
        <end position="127"/>
    </location>
</feature>
<feature type="region of interest" description="Disordered" evidence="1">
    <location>
        <begin position="1"/>
        <end position="127"/>
    </location>
</feature>
<feature type="region of interest" description="Disordered" evidence="1">
    <location>
        <begin position="554"/>
        <end position="592"/>
    </location>
</feature>
<dbReference type="GeneID" id="72001256"/>
<name>A0ABQ8KHU6_9APHY</name>
<feature type="region of interest" description="Disordered" evidence="1">
    <location>
        <begin position="402"/>
        <end position="456"/>
    </location>
</feature>
<accession>A0ABQ8KHU6</accession>
<feature type="compositionally biased region" description="Low complexity" evidence="1">
    <location>
        <begin position="70"/>
        <end position="81"/>
    </location>
</feature>
<feature type="region of interest" description="Disordered" evidence="1">
    <location>
        <begin position="639"/>
        <end position="677"/>
    </location>
</feature>
<feature type="region of interest" description="Disordered" evidence="1">
    <location>
        <begin position="735"/>
        <end position="757"/>
    </location>
</feature>
<dbReference type="RefSeq" id="XP_047779484.1">
    <property type="nucleotide sequence ID" value="XM_047920524.1"/>
</dbReference>
<proteinExistence type="predicted"/>
<feature type="region of interest" description="Disordered" evidence="1">
    <location>
        <begin position="320"/>
        <end position="369"/>
    </location>
</feature>
<feature type="compositionally biased region" description="Low complexity" evidence="1">
    <location>
        <begin position="353"/>
        <end position="368"/>
    </location>
</feature>
<organism evidence="2 3">
    <name type="scientific">Rhodofomes roseus</name>
    <dbReference type="NCBI Taxonomy" id="34475"/>
    <lineage>
        <taxon>Eukaryota</taxon>
        <taxon>Fungi</taxon>
        <taxon>Dikarya</taxon>
        <taxon>Basidiomycota</taxon>
        <taxon>Agaricomycotina</taxon>
        <taxon>Agaricomycetes</taxon>
        <taxon>Polyporales</taxon>
        <taxon>Rhodofomes</taxon>
    </lineage>
</organism>
<feature type="compositionally biased region" description="Basic and acidic residues" evidence="1">
    <location>
        <begin position="435"/>
        <end position="449"/>
    </location>
</feature>
<feature type="compositionally biased region" description="Low complexity" evidence="1">
    <location>
        <begin position="88"/>
        <end position="104"/>
    </location>
</feature>
<feature type="compositionally biased region" description="Polar residues" evidence="1">
    <location>
        <begin position="30"/>
        <end position="39"/>
    </location>
</feature>
<feature type="region of interest" description="Disordered" evidence="1">
    <location>
        <begin position="268"/>
        <end position="296"/>
    </location>
</feature>